<keyword evidence="2" id="KW-1185">Reference proteome</keyword>
<evidence type="ECO:0000313" key="1">
    <source>
        <dbReference type="EMBL" id="KAI3745255.1"/>
    </source>
</evidence>
<accession>A0ACB9DFQ4</accession>
<dbReference type="EMBL" id="CM042036">
    <property type="protein sequence ID" value="KAI3745255.1"/>
    <property type="molecule type" value="Genomic_DNA"/>
</dbReference>
<dbReference type="Proteomes" id="UP001056120">
    <property type="component" value="Linkage Group LG19"/>
</dbReference>
<organism evidence="1 2">
    <name type="scientific">Smallanthus sonchifolius</name>
    <dbReference type="NCBI Taxonomy" id="185202"/>
    <lineage>
        <taxon>Eukaryota</taxon>
        <taxon>Viridiplantae</taxon>
        <taxon>Streptophyta</taxon>
        <taxon>Embryophyta</taxon>
        <taxon>Tracheophyta</taxon>
        <taxon>Spermatophyta</taxon>
        <taxon>Magnoliopsida</taxon>
        <taxon>eudicotyledons</taxon>
        <taxon>Gunneridae</taxon>
        <taxon>Pentapetalae</taxon>
        <taxon>asterids</taxon>
        <taxon>campanulids</taxon>
        <taxon>Asterales</taxon>
        <taxon>Asteraceae</taxon>
        <taxon>Asteroideae</taxon>
        <taxon>Heliantheae alliance</taxon>
        <taxon>Millerieae</taxon>
        <taxon>Smallanthus</taxon>
    </lineage>
</organism>
<name>A0ACB9DFQ4_9ASTR</name>
<evidence type="ECO:0000313" key="2">
    <source>
        <dbReference type="Proteomes" id="UP001056120"/>
    </source>
</evidence>
<gene>
    <name evidence="1" type="ORF">L1987_58365</name>
</gene>
<protein>
    <submittedName>
        <fullName evidence="1">Uncharacterized protein</fullName>
    </submittedName>
</protein>
<reference evidence="2" key="1">
    <citation type="journal article" date="2022" name="Mol. Ecol. Resour.">
        <title>The genomes of chicory, endive, great burdock and yacon provide insights into Asteraceae palaeo-polyploidization history and plant inulin production.</title>
        <authorList>
            <person name="Fan W."/>
            <person name="Wang S."/>
            <person name="Wang H."/>
            <person name="Wang A."/>
            <person name="Jiang F."/>
            <person name="Liu H."/>
            <person name="Zhao H."/>
            <person name="Xu D."/>
            <person name="Zhang Y."/>
        </authorList>
    </citation>
    <scope>NUCLEOTIDE SEQUENCE [LARGE SCALE GENOMIC DNA]</scope>
    <source>
        <strain evidence="2">cv. Yunnan</strain>
    </source>
</reference>
<sequence length="146" mass="16822">MMIGTKTLIKIARKSQQMATIRRKSIAAPRAFTDYNPNSTRKVEKGHFVVYTLNGHRFFFPLGHLKTYIFRELLTMSEEEFGLPSSGPITFPCDASFMKDADNLINQRAALAKERALLQYLVTKSWHPSFYVHQERTRQQLVAHAC</sequence>
<proteinExistence type="predicted"/>
<reference evidence="1 2" key="2">
    <citation type="journal article" date="2022" name="Mol. Ecol. Resour.">
        <title>The genomes of chicory, endive, great burdock and yacon provide insights into Asteraceae paleo-polyploidization history and plant inulin production.</title>
        <authorList>
            <person name="Fan W."/>
            <person name="Wang S."/>
            <person name="Wang H."/>
            <person name="Wang A."/>
            <person name="Jiang F."/>
            <person name="Liu H."/>
            <person name="Zhao H."/>
            <person name="Xu D."/>
            <person name="Zhang Y."/>
        </authorList>
    </citation>
    <scope>NUCLEOTIDE SEQUENCE [LARGE SCALE GENOMIC DNA]</scope>
    <source>
        <strain evidence="2">cv. Yunnan</strain>
        <tissue evidence="1">Leaves</tissue>
    </source>
</reference>
<comment type="caution">
    <text evidence="1">The sequence shown here is derived from an EMBL/GenBank/DDBJ whole genome shotgun (WGS) entry which is preliminary data.</text>
</comment>